<proteinExistence type="predicted"/>
<keyword evidence="6" id="KW-1185">Reference proteome</keyword>
<keyword evidence="3" id="KW-0831">Ubiquinone biosynthesis</keyword>
<dbReference type="GO" id="GO:0010420">
    <property type="term" value="F:polyprenyldihydroxybenzoate methyltransferase activity"/>
    <property type="evidence" value="ECO:0000318"/>
    <property type="project" value="GO_Central"/>
</dbReference>
<keyword evidence="4" id="KW-0949">S-adenosyl-L-methionine</keyword>
<dbReference type="KEGG" id="mbr:MONBRDRAFT_29214"/>
<dbReference type="PANTHER" id="PTHR43464:SF19">
    <property type="entry name" value="UBIQUINONE BIOSYNTHESIS O-METHYLTRANSFERASE, MITOCHONDRIAL"/>
    <property type="match status" value="1"/>
</dbReference>
<dbReference type="AlphaFoldDB" id="A9VAG1"/>
<dbReference type="STRING" id="81824.A9VAG1"/>
<dbReference type="Gene3D" id="3.40.50.150">
    <property type="entry name" value="Vaccinia Virus protein VP39"/>
    <property type="match status" value="1"/>
</dbReference>
<dbReference type="eggNOG" id="KOG1270">
    <property type="taxonomic scope" value="Eukaryota"/>
</dbReference>
<dbReference type="GO" id="GO:0061542">
    <property type="term" value="F:3-demethylubiquinol 3-O-methyltransferase activity"/>
    <property type="evidence" value="ECO:0007669"/>
    <property type="project" value="InterPro"/>
</dbReference>
<dbReference type="GO" id="GO:0006744">
    <property type="term" value="P:ubiquinone biosynthetic process"/>
    <property type="evidence" value="ECO:0000318"/>
    <property type="project" value="GO_Central"/>
</dbReference>
<name>A9VAG1_MONBE</name>
<dbReference type="SUPFAM" id="SSF53335">
    <property type="entry name" value="S-adenosyl-L-methionine-dependent methyltransferases"/>
    <property type="match status" value="1"/>
</dbReference>
<evidence type="ECO:0000256" key="4">
    <source>
        <dbReference type="ARBA" id="ARBA00022691"/>
    </source>
</evidence>
<dbReference type="EMBL" id="CH991573">
    <property type="protein sequence ID" value="EDQ85478.1"/>
    <property type="molecule type" value="Genomic_DNA"/>
</dbReference>
<evidence type="ECO:0000256" key="1">
    <source>
        <dbReference type="ARBA" id="ARBA00022603"/>
    </source>
</evidence>
<dbReference type="NCBIfam" id="TIGR01983">
    <property type="entry name" value="UbiG"/>
    <property type="match status" value="1"/>
</dbReference>
<dbReference type="GO" id="GO:0032259">
    <property type="term" value="P:methylation"/>
    <property type="evidence" value="ECO:0007669"/>
    <property type="project" value="UniProtKB-KW"/>
</dbReference>
<dbReference type="OMA" id="LASRWWD"/>
<dbReference type="GeneID" id="5894941"/>
<organism evidence="5 6">
    <name type="scientific">Monosiga brevicollis</name>
    <name type="common">Choanoflagellate</name>
    <dbReference type="NCBI Taxonomy" id="81824"/>
    <lineage>
        <taxon>Eukaryota</taxon>
        <taxon>Choanoflagellata</taxon>
        <taxon>Craspedida</taxon>
        <taxon>Salpingoecidae</taxon>
        <taxon>Monosiga</taxon>
    </lineage>
</organism>
<evidence type="ECO:0008006" key="7">
    <source>
        <dbReference type="Google" id="ProtNLM"/>
    </source>
</evidence>
<keyword evidence="2" id="KW-0808">Transferase</keyword>
<accession>A9VAG1</accession>
<dbReference type="InterPro" id="IPR029063">
    <property type="entry name" value="SAM-dependent_MTases_sf"/>
</dbReference>
<dbReference type="FunCoup" id="A9VAG1">
    <property type="interactions" value="448"/>
</dbReference>
<evidence type="ECO:0000313" key="5">
    <source>
        <dbReference type="EMBL" id="EDQ85478.1"/>
    </source>
</evidence>
<dbReference type="RefSeq" id="XP_001749669.1">
    <property type="nucleotide sequence ID" value="XM_001749617.1"/>
</dbReference>
<dbReference type="Pfam" id="PF13489">
    <property type="entry name" value="Methyltransf_23"/>
    <property type="match status" value="1"/>
</dbReference>
<evidence type="ECO:0000256" key="3">
    <source>
        <dbReference type="ARBA" id="ARBA00022688"/>
    </source>
</evidence>
<dbReference type="CDD" id="cd02440">
    <property type="entry name" value="AdoMet_MTases"/>
    <property type="match status" value="1"/>
</dbReference>
<protein>
    <recommendedName>
        <fullName evidence="7">3-demethylubiquinol 3-O-methyltransferase</fullName>
    </recommendedName>
</protein>
<sequence length="287" mass="32198">MASHPVTTIDPKDTDTFKQLGHAWWDRSAEMYPLHHLNPARLAYIARKICEHHERSTTHIQEAIDAYYADLKELEGKGLKYTDQAQTALVQPRLPAAHRPLAGISVLDIGCGGGILSESMAYLGAEVKGIDSVGEALPIARVHARAMGLSVDYEQVTAEALAARGAQYDVVLVMEVIEHVANVPVFVDAMVQLTKSREMLILSTPNRNWLSWLIVIFAAEDVLGLIPKGMHTYSQFIRPEELLQLTAPRGLTAIDRQGFVLDVFRWRWFVLPFDWVDYIVTFIKNPQ</sequence>
<dbReference type="GO" id="GO:0005739">
    <property type="term" value="C:mitochondrion"/>
    <property type="evidence" value="ECO:0000318"/>
    <property type="project" value="GO_Central"/>
</dbReference>
<gene>
    <name evidence="5" type="ORF">MONBRDRAFT_29214</name>
</gene>
<evidence type="ECO:0000313" key="6">
    <source>
        <dbReference type="Proteomes" id="UP000001357"/>
    </source>
</evidence>
<dbReference type="PANTHER" id="PTHR43464">
    <property type="entry name" value="METHYLTRANSFERASE"/>
    <property type="match status" value="1"/>
</dbReference>
<dbReference type="Proteomes" id="UP000001357">
    <property type="component" value="Unassembled WGS sequence"/>
</dbReference>
<evidence type="ECO:0000256" key="2">
    <source>
        <dbReference type="ARBA" id="ARBA00022679"/>
    </source>
</evidence>
<reference evidence="5 6" key="1">
    <citation type="journal article" date="2008" name="Nature">
        <title>The genome of the choanoflagellate Monosiga brevicollis and the origin of metazoans.</title>
        <authorList>
            <consortium name="JGI Sequencing"/>
            <person name="King N."/>
            <person name="Westbrook M.J."/>
            <person name="Young S.L."/>
            <person name="Kuo A."/>
            <person name="Abedin M."/>
            <person name="Chapman J."/>
            <person name="Fairclough S."/>
            <person name="Hellsten U."/>
            <person name="Isogai Y."/>
            <person name="Letunic I."/>
            <person name="Marr M."/>
            <person name="Pincus D."/>
            <person name="Putnam N."/>
            <person name="Rokas A."/>
            <person name="Wright K.J."/>
            <person name="Zuzow R."/>
            <person name="Dirks W."/>
            <person name="Good M."/>
            <person name="Goodstein D."/>
            <person name="Lemons D."/>
            <person name="Li W."/>
            <person name="Lyons J.B."/>
            <person name="Morris A."/>
            <person name="Nichols S."/>
            <person name="Richter D.J."/>
            <person name="Salamov A."/>
            <person name="Bork P."/>
            <person name="Lim W.A."/>
            <person name="Manning G."/>
            <person name="Miller W.T."/>
            <person name="McGinnis W."/>
            <person name="Shapiro H."/>
            <person name="Tjian R."/>
            <person name="Grigoriev I.V."/>
            <person name="Rokhsar D."/>
        </authorList>
    </citation>
    <scope>NUCLEOTIDE SEQUENCE [LARGE SCALE GENOMIC DNA]</scope>
    <source>
        <strain evidence="6">MX1 / ATCC 50154</strain>
    </source>
</reference>
<keyword evidence="1" id="KW-0489">Methyltransferase</keyword>
<dbReference type="InterPro" id="IPR010233">
    <property type="entry name" value="UbiG_MeTrfase"/>
</dbReference>
<dbReference type="InParanoid" id="A9VAG1"/>